<keyword evidence="2" id="KW-0449">Lipoprotein</keyword>
<name>A0A4Q9W1A2_STALU</name>
<organism evidence="2 3">
    <name type="scientific">Staphylococcus lugdunensis</name>
    <dbReference type="NCBI Taxonomy" id="28035"/>
    <lineage>
        <taxon>Bacteria</taxon>
        <taxon>Bacillati</taxon>
        <taxon>Bacillota</taxon>
        <taxon>Bacilli</taxon>
        <taxon>Bacillales</taxon>
        <taxon>Staphylococcaceae</taxon>
        <taxon>Staphylococcus</taxon>
    </lineage>
</organism>
<dbReference type="AlphaFoldDB" id="A0A4Q9W1A2"/>
<comment type="caution">
    <text evidence="2">The sequence shown here is derived from an EMBL/GenBank/DDBJ whole genome shotgun (WGS) entry which is preliminary data.</text>
</comment>
<dbReference type="RefSeq" id="WP_131513245.1">
    <property type="nucleotide sequence ID" value="NZ_SCHB01000303.1"/>
</dbReference>
<dbReference type="EMBL" id="SCHB01000303">
    <property type="protein sequence ID" value="TBW68053.1"/>
    <property type="molecule type" value="Genomic_DNA"/>
</dbReference>
<accession>A0A4Q9W1A2</accession>
<dbReference type="Pfam" id="PF04507">
    <property type="entry name" value="DUF576"/>
    <property type="match status" value="1"/>
</dbReference>
<dbReference type="NCBIfam" id="TIGR01742">
    <property type="entry name" value="SA_tandem_lipo"/>
    <property type="match status" value="1"/>
</dbReference>
<evidence type="ECO:0000256" key="1">
    <source>
        <dbReference type="ARBA" id="ARBA00009715"/>
    </source>
</evidence>
<gene>
    <name evidence="2" type="ORF">EQ812_13965</name>
</gene>
<dbReference type="Proteomes" id="UP000293637">
    <property type="component" value="Unassembled WGS sequence"/>
</dbReference>
<protein>
    <submittedName>
        <fullName evidence="2">Tandem-type lipoprotein</fullName>
    </submittedName>
</protein>
<comment type="similarity">
    <text evidence="1">Belongs to the staphylococcal tandem lipoprotein family.</text>
</comment>
<dbReference type="Gene3D" id="2.50.20.40">
    <property type="match status" value="1"/>
</dbReference>
<reference evidence="2 3" key="1">
    <citation type="journal article" date="2019" name="Sci. Transl. Med.">
        <title>Quorum sensing between bacterial species on the skin protects against epidermal injury in atopic dermatitis.</title>
        <authorList>
            <person name="Williams M.R."/>
        </authorList>
    </citation>
    <scope>NUCLEOTIDE SEQUENCE [LARGE SCALE GENOMIC DNA]</scope>
    <source>
        <strain evidence="2 3">E7</strain>
    </source>
</reference>
<feature type="non-terminal residue" evidence="2">
    <location>
        <position position="141"/>
    </location>
</feature>
<evidence type="ECO:0000313" key="3">
    <source>
        <dbReference type="Proteomes" id="UP000293637"/>
    </source>
</evidence>
<sequence>FAHNKDKKYPVVMKHNKIIPSKPIPDDKLKKEIENFKFFVQYANFKDINDYKNGDISYNPNVPSYSAKYQLNNNDYNVKQLRKRYDIPTKQAPKLLLKGDGDLKGSSVGSKNLEFTFVENKEENIFFTDAVQFTPSENDES</sequence>
<evidence type="ECO:0000313" key="2">
    <source>
        <dbReference type="EMBL" id="TBW68053.1"/>
    </source>
</evidence>
<feature type="non-terminal residue" evidence="2">
    <location>
        <position position="1"/>
    </location>
</feature>
<proteinExistence type="inferred from homology"/>
<dbReference type="InterPro" id="IPR007595">
    <property type="entry name" value="Csa"/>
</dbReference>
<dbReference type="InterPro" id="IPR038641">
    <property type="entry name" value="Csa_sf"/>
</dbReference>